<dbReference type="InterPro" id="IPR000924">
    <property type="entry name" value="Glu/Gln-tRNA-synth"/>
</dbReference>
<dbReference type="InterPro" id="IPR050132">
    <property type="entry name" value="Gln/Glu-tRNA_Ligase"/>
</dbReference>
<evidence type="ECO:0000259" key="9">
    <source>
        <dbReference type="Pfam" id="PF00749"/>
    </source>
</evidence>
<evidence type="ECO:0000256" key="4">
    <source>
        <dbReference type="ARBA" id="ARBA00022840"/>
    </source>
</evidence>
<dbReference type="EC" id="6.1.1.18" evidence="7"/>
<dbReference type="FunFam" id="3.40.50.620:FF:000037">
    <property type="entry name" value="Glutamine--tRNA ligase cytoplasmic"/>
    <property type="match status" value="1"/>
</dbReference>
<keyword evidence="1" id="KW-0963">Cytoplasm</keyword>
<dbReference type="InterPro" id="IPR020056">
    <property type="entry name" value="Rbsml_bL25/Gln-tRNA_synth_N"/>
</dbReference>
<dbReference type="PANTHER" id="PTHR43097:SF5">
    <property type="entry name" value="GLUTAMATE--TRNA LIGASE"/>
    <property type="match status" value="1"/>
</dbReference>
<evidence type="ECO:0000256" key="6">
    <source>
        <dbReference type="ARBA" id="ARBA00023146"/>
    </source>
</evidence>
<dbReference type="Pfam" id="PF00749">
    <property type="entry name" value="tRNA-synt_1c"/>
    <property type="match status" value="1"/>
</dbReference>
<evidence type="ECO:0000313" key="12">
    <source>
        <dbReference type="EMBL" id="MBI6871582.1"/>
    </source>
</evidence>
<dbReference type="InterPro" id="IPR011035">
    <property type="entry name" value="Ribosomal_bL25/Gln-tRNA_synth"/>
</dbReference>
<proteinExistence type="inferred from homology"/>
<comment type="caution">
    <text evidence="12">The sequence shown here is derived from an EMBL/GenBank/DDBJ whole genome shotgun (WGS) entry which is preliminary data.</text>
</comment>
<dbReference type="Pfam" id="PF03950">
    <property type="entry name" value="tRNA-synt_1c_C"/>
    <property type="match status" value="1"/>
</dbReference>
<dbReference type="InterPro" id="IPR049437">
    <property type="entry name" value="tRNA-synt_1c_C2"/>
</dbReference>
<feature type="domain" description="tRNA synthetases class I (E and Q) anti-codon binding" evidence="11">
    <location>
        <begin position="457"/>
        <end position="528"/>
    </location>
</feature>
<dbReference type="NCBIfam" id="NF011291">
    <property type="entry name" value="PRK14703.1"/>
    <property type="match status" value="1"/>
</dbReference>
<evidence type="ECO:0000259" key="10">
    <source>
        <dbReference type="Pfam" id="PF03950"/>
    </source>
</evidence>
<evidence type="ECO:0000256" key="3">
    <source>
        <dbReference type="ARBA" id="ARBA00022741"/>
    </source>
</evidence>
<dbReference type="InterPro" id="IPR020059">
    <property type="entry name" value="Glu/Gln-tRNA-synth_Ib_codon-bd"/>
</dbReference>
<keyword evidence="4 8" id="KW-0067">ATP-binding</keyword>
<evidence type="ECO:0000256" key="2">
    <source>
        <dbReference type="ARBA" id="ARBA00022598"/>
    </source>
</evidence>
<organism evidence="12 13">
    <name type="scientific">Clostridium aciditolerans</name>
    <dbReference type="NCBI Taxonomy" id="339861"/>
    <lineage>
        <taxon>Bacteria</taxon>
        <taxon>Bacillati</taxon>
        <taxon>Bacillota</taxon>
        <taxon>Clostridia</taxon>
        <taxon>Eubacteriales</taxon>
        <taxon>Clostridiaceae</taxon>
        <taxon>Clostridium</taxon>
    </lineage>
</organism>
<evidence type="ECO:0000259" key="11">
    <source>
        <dbReference type="Pfam" id="PF20974"/>
    </source>
</evidence>
<dbReference type="NCBIfam" id="TIGR00440">
    <property type="entry name" value="glnS"/>
    <property type="match status" value="1"/>
</dbReference>
<keyword evidence="3 8" id="KW-0547">Nucleotide-binding</keyword>
<keyword evidence="13" id="KW-1185">Reference proteome</keyword>
<dbReference type="InterPro" id="IPR004514">
    <property type="entry name" value="Gln-tRNA-synth"/>
</dbReference>
<dbReference type="InterPro" id="IPR014729">
    <property type="entry name" value="Rossmann-like_a/b/a_fold"/>
</dbReference>
<feature type="domain" description="Glutamyl/glutaminyl-tRNA synthetase class Ib anti-codon binding" evidence="10">
    <location>
        <begin position="343"/>
        <end position="440"/>
    </location>
</feature>
<dbReference type="GO" id="GO:0005524">
    <property type="term" value="F:ATP binding"/>
    <property type="evidence" value="ECO:0007669"/>
    <property type="project" value="UniProtKB-KW"/>
</dbReference>
<evidence type="ECO:0000256" key="1">
    <source>
        <dbReference type="ARBA" id="ARBA00022490"/>
    </source>
</evidence>
<accession>A0A934HVD3</accession>
<dbReference type="GO" id="GO:0004819">
    <property type="term" value="F:glutamine-tRNA ligase activity"/>
    <property type="evidence" value="ECO:0007669"/>
    <property type="project" value="UniProtKB-UniRule"/>
</dbReference>
<evidence type="ECO:0000256" key="8">
    <source>
        <dbReference type="RuleBase" id="RU363037"/>
    </source>
</evidence>
<feature type="domain" description="Glutamyl/glutaminyl-tRNA synthetase class Ib catalytic" evidence="9">
    <location>
        <begin position="26"/>
        <end position="323"/>
    </location>
</feature>
<dbReference type="Gene3D" id="2.40.240.10">
    <property type="entry name" value="Ribosomal Protein L25, Chain P"/>
    <property type="match status" value="2"/>
</dbReference>
<dbReference type="AlphaFoldDB" id="A0A934HVD3"/>
<dbReference type="Pfam" id="PF20974">
    <property type="entry name" value="tRNA-synt_1c_C2"/>
    <property type="match status" value="1"/>
</dbReference>
<dbReference type="PANTHER" id="PTHR43097">
    <property type="entry name" value="GLUTAMINE-TRNA LIGASE"/>
    <property type="match status" value="1"/>
</dbReference>
<comment type="similarity">
    <text evidence="8">Belongs to the class-I aminoacyl-tRNA synthetase family.</text>
</comment>
<dbReference type="InterPro" id="IPR020058">
    <property type="entry name" value="Glu/Gln-tRNA-synth_Ib_cat-dom"/>
</dbReference>
<gene>
    <name evidence="12" type="ORF">I6U51_02530</name>
</gene>
<dbReference type="Gene3D" id="3.40.50.620">
    <property type="entry name" value="HUPs"/>
    <property type="match status" value="1"/>
</dbReference>
<dbReference type="SUPFAM" id="SSF50715">
    <property type="entry name" value="Ribosomal protein L25-like"/>
    <property type="match status" value="1"/>
</dbReference>
<evidence type="ECO:0000313" key="13">
    <source>
        <dbReference type="Proteomes" id="UP000622687"/>
    </source>
</evidence>
<dbReference type="GO" id="GO:0006425">
    <property type="term" value="P:glutaminyl-tRNA aminoacylation"/>
    <property type="evidence" value="ECO:0007669"/>
    <property type="project" value="UniProtKB-UniRule"/>
</dbReference>
<dbReference type="GO" id="GO:0005829">
    <property type="term" value="C:cytosol"/>
    <property type="evidence" value="ECO:0007669"/>
    <property type="project" value="TreeGrafter"/>
</dbReference>
<sequence length="551" mass="64345">MYNDKENLNFIDRLVKIDLEEGIYKEIHTRFPPEPNGYLHIGSAYAINISYSLAKKYEGKFNLRFDDTNPQKENIEFVESIIEDMKWLGFNYDDKAFYGSDYNDQIYEYAKYLIKKGKAYVCDLSSGKIRECRGTLTQKGKDSPFRNRSVEENLELFKKMKEGCFKEGEKVLRAKIDMESPNMNMRDPVIYRICYTPHYRTGDKWCIYPMYDYAHPIQDYIEGISHSLCSVEFKDHRPLYEWVLRELDLEGFIPRQIEFGRMSLSGVVTSKRYLKMLVASKVVEGWDDPRMPTIKGLRRRGYTKESIHNFLGEIGVSKSESVVDIAMLEHSLRQDLKSKVPSIMAVLDPIKVVITNLSDDYVEYLDVENNSEKEELGTRRIPFTRNIYIDREDFNENPPKKYNRLLLGGEVRLKYAYFIRCNEVIKDEEGNIIELRCTYDPKTKSGSGFTERKVKGTIHWVSIDYAVPCNIRIFSDLFREVPSGGNLFETLNSNSLEIKTNAFVESSVTELGYEGRFQFIRHGYFIKDFKLSNENKLVFNKIVSLKSSYKS</sequence>
<evidence type="ECO:0000256" key="5">
    <source>
        <dbReference type="ARBA" id="ARBA00022917"/>
    </source>
</evidence>
<keyword evidence="6 8" id="KW-0030">Aminoacyl-tRNA synthetase</keyword>
<keyword evidence="2 8" id="KW-0436">Ligase</keyword>
<name>A0A934HVD3_9CLOT</name>
<dbReference type="FunFam" id="2.40.240.10:FF:000001">
    <property type="entry name" value="Glutamine--tRNA ligase"/>
    <property type="match status" value="1"/>
</dbReference>
<dbReference type="SUPFAM" id="SSF52374">
    <property type="entry name" value="Nucleotidylyl transferase"/>
    <property type="match status" value="1"/>
</dbReference>
<evidence type="ECO:0000256" key="7">
    <source>
        <dbReference type="NCBIfam" id="TIGR00440"/>
    </source>
</evidence>
<protein>
    <recommendedName>
        <fullName evidence="7">Glutamine--tRNA ligase</fullName>
        <ecNumber evidence="7">6.1.1.18</ecNumber>
    </recommendedName>
</protein>
<dbReference type="PRINTS" id="PR00987">
    <property type="entry name" value="TRNASYNTHGLU"/>
</dbReference>
<dbReference type="Proteomes" id="UP000622687">
    <property type="component" value="Unassembled WGS sequence"/>
</dbReference>
<reference evidence="12" key="1">
    <citation type="submission" date="2020-12" db="EMBL/GenBank/DDBJ databases">
        <title>Clostridium thailandense sp. nov., a novel acetogenic bacterium isolated from peat land soil in Thailand.</title>
        <authorList>
            <person name="Chaikitkaew S."/>
            <person name="Birkeland N.K."/>
        </authorList>
    </citation>
    <scope>NUCLEOTIDE SEQUENCE</scope>
    <source>
        <strain evidence="12">DSM 17425</strain>
    </source>
</reference>
<keyword evidence="5 8" id="KW-0648">Protein biosynthesis</keyword>
<dbReference type="RefSeq" id="WP_211141024.1">
    <property type="nucleotide sequence ID" value="NZ_JAEEGB010000003.1"/>
</dbReference>
<dbReference type="EMBL" id="JAEEGB010000003">
    <property type="protein sequence ID" value="MBI6871582.1"/>
    <property type="molecule type" value="Genomic_DNA"/>
</dbReference>